<dbReference type="AlphaFoldDB" id="A0A915IFN8"/>
<reference evidence="2" key="1">
    <citation type="submission" date="2022-11" db="UniProtKB">
        <authorList>
            <consortium name="WormBaseParasite"/>
        </authorList>
    </citation>
    <scope>IDENTIFICATION</scope>
</reference>
<keyword evidence="1" id="KW-1185">Reference proteome</keyword>
<dbReference type="Proteomes" id="UP000887565">
    <property type="component" value="Unplaced"/>
</dbReference>
<dbReference type="WBParaSite" id="nRc.2.0.1.t12046-RA">
    <property type="protein sequence ID" value="nRc.2.0.1.t12046-RA"/>
    <property type="gene ID" value="nRc.2.0.1.g12046"/>
</dbReference>
<organism evidence="1 2">
    <name type="scientific">Romanomermis culicivorax</name>
    <name type="common">Nematode worm</name>
    <dbReference type="NCBI Taxonomy" id="13658"/>
    <lineage>
        <taxon>Eukaryota</taxon>
        <taxon>Metazoa</taxon>
        <taxon>Ecdysozoa</taxon>
        <taxon>Nematoda</taxon>
        <taxon>Enoplea</taxon>
        <taxon>Dorylaimia</taxon>
        <taxon>Mermithida</taxon>
        <taxon>Mermithoidea</taxon>
        <taxon>Mermithidae</taxon>
        <taxon>Romanomermis</taxon>
    </lineage>
</organism>
<evidence type="ECO:0000313" key="1">
    <source>
        <dbReference type="Proteomes" id="UP000887565"/>
    </source>
</evidence>
<sequence length="85" mass="9985">MTSHFCFQLDRPLISADGCSHSGVTGWTFGRSHVFKFRVEFCMWTSMMCTSKYIRNLRKLYKLRIQSRQKDLSFKAYHHPQSSSG</sequence>
<name>A0A915IFN8_ROMCU</name>
<protein>
    <submittedName>
        <fullName evidence="2">Uncharacterized protein</fullName>
    </submittedName>
</protein>
<proteinExistence type="predicted"/>
<accession>A0A915IFN8</accession>
<evidence type="ECO:0000313" key="2">
    <source>
        <dbReference type="WBParaSite" id="nRc.2.0.1.t12046-RA"/>
    </source>
</evidence>